<dbReference type="EMBL" id="CP038266">
    <property type="protein sequence ID" value="QBR87785.1"/>
    <property type="molecule type" value="Genomic_DNA"/>
</dbReference>
<evidence type="ECO:0000256" key="1">
    <source>
        <dbReference type="SAM" id="SignalP"/>
    </source>
</evidence>
<evidence type="ECO:0000313" key="2">
    <source>
        <dbReference type="EMBL" id="QBR87785.1"/>
    </source>
</evidence>
<dbReference type="Proteomes" id="UP000295748">
    <property type="component" value="Chromosome"/>
</dbReference>
<evidence type="ECO:0008006" key="4">
    <source>
        <dbReference type="Google" id="ProtNLM"/>
    </source>
</evidence>
<feature type="signal peptide" evidence="1">
    <location>
        <begin position="1"/>
        <end position="19"/>
    </location>
</feature>
<dbReference type="Gene3D" id="2.130.10.10">
    <property type="entry name" value="YVTN repeat-like/Quinoprotein amine dehydrogenase"/>
    <property type="match status" value="1"/>
</dbReference>
<dbReference type="InterPro" id="IPR011047">
    <property type="entry name" value="Quinoprotein_ADH-like_sf"/>
</dbReference>
<evidence type="ECO:0000313" key="3">
    <source>
        <dbReference type="Proteomes" id="UP000295748"/>
    </source>
</evidence>
<feature type="chain" id="PRO_5045501427" description="PQQ-binding-like beta-propeller repeat protein" evidence="1">
    <location>
        <begin position="20"/>
        <end position="481"/>
    </location>
</feature>
<reference evidence="2 3" key="1">
    <citation type="submission" date="2019-03" db="EMBL/GenBank/DDBJ databases">
        <authorList>
            <person name="Dong K."/>
        </authorList>
    </citation>
    <scope>NUCLEOTIDE SEQUENCE [LARGE SCALE GENOMIC DNA]</scope>
    <source>
        <strain evidence="3">dk512</strain>
    </source>
</reference>
<dbReference type="RefSeq" id="WP_135063477.1">
    <property type="nucleotide sequence ID" value="NZ_CP038266.1"/>
</dbReference>
<gene>
    <name evidence="2" type="ORF">E4K62_03155</name>
</gene>
<name>A0ABX5SSE1_9MICO</name>
<proteinExistence type="predicted"/>
<organism evidence="2 3">
    <name type="scientific">Microbacterium wangchenii</name>
    <dbReference type="NCBI Taxonomy" id="2541726"/>
    <lineage>
        <taxon>Bacteria</taxon>
        <taxon>Bacillati</taxon>
        <taxon>Actinomycetota</taxon>
        <taxon>Actinomycetes</taxon>
        <taxon>Micrococcales</taxon>
        <taxon>Microbacteriaceae</taxon>
        <taxon>Microbacterium</taxon>
    </lineage>
</organism>
<sequence length="481" mass="50245">MSLAAAASAALLVSCAAGGGEPAPEETPTETALDSLSTPLEPLWVAPTTGFASAPIIIGDVVVTYEQTPDTPFALSGYSVETGERVWSLPSSPGSIESGSPLTVMRTATPEGDPLLISVSVPALQPDQRYAHTVRFVDPDDGRVVLEGPRQWVGSPGSCATGGACYLVWDEAAQSWVRTQLALDGTVTSGRGIGLPATDVGAIARSFGREVYLASDDAGAQSIVRVGDDGQRWAHPVSALWGEGATLVNVPAGYLYFDEGPTIVVTAVPRPAQEEGGFSAQDYVAVGFDYDTGEVLWTREGLAPCHEDVFCSGDAAYRPRADSTTQLDLDLAGGTLTRIDPRTGETEWEITGELGGVGNRKQDGGFVAPPGVLAYTDGGVPHVLDTATGETRELADDDLVGCFQTSGPFYPESSDPYNQNVRYTGGALVRGCGIEGEVDDPRQYTAGVVGVGSGRWDPAGDGEDDGLRALQTRKGLALFQL</sequence>
<dbReference type="SUPFAM" id="SSF50998">
    <property type="entry name" value="Quinoprotein alcohol dehydrogenase-like"/>
    <property type="match status" value="2"/>
</dbReference>
<accession>A0ABX5SSE1</accession>
<protein>
    <recommendedName>
        <fullName evidence="4">PQQ-binding-like beta-propeller repeat protein</fullName>
    </recommendedName>
</protein>
<dbReference type="InterPro" id="IPR015943">
    <property type="entry name" value="WD40/YVTN_repeat-like_dom_sf"/>
</dbReference>
<keyword evidence="1" id="KW-0732">Signal</keyword>
<keyword evidence="3" id="KW-1185">Reference proteome</keyword>